<accession>A0A1W5D7I8</accession>
<organism evidence="2 3">
    <name type="scientific">Lasallia pustulata</name>
    <dbReference type="NCBI Taxonomy" id="136370"/>
    <lineage>
        <taxon>Eukaryota</taxon>
        <taxon>Fungi</taxon>
        <taxon>Dikarya</taxon>
        <taxon>Ascomycota</taxon>
        <taxon>Pezizomycotina</taxon>
        <taxon>Lecanoromycetes</taxon>
        <taxon>OSLEUM clade</taxon>
        <taxon>Umbilicariomycetidae</taxon>
        <taxon>Umbilicariales</taxon>
        <taxon>Umbilicariaceae</taxon>
        <taxon>Lasallia</taxon>
    </lineage>
</organism>
<dbReference type="CDD" id="cd00303">
    <property type="entry name" value="retropepsin_like"/>
    <property type="match status" value="1"/>
</dbReference>
<feature type="compositionally biased region" description="Basic and acidic residues" evidence="1">
    <location>
        <begin position="187"/>
        <end position="204"/>
    </location>
</feature>
<proteinExistence type="predicted"/>
<dbReference type="Gene3D" id="2.40.70.10">
    <property type="entry name" value="Acid Proteases"/>
    <property type="match status" value="1"/>
</dbReference>
<dbReference type="EMBL" id="FWEW01003461">
    <property type="protein sequence ID" value="SLM39138.1"/>
    <property type="molecule type" value="Genomic_DNA"/>
</dbReference>
<evidence type="ECO:0000313" key="2">
    <source>
        <dbReference type="EMBL" id="SLM39138.1"/>
    </source>
</evidence>
<protein>
    <recommendedName>
        <fullName evidence="4">Aspartic peptidase domain</fullName>
    </recommendedName>
</protein>
<dbReference type="InterPro" id="IPR021109">
    <property type="entry name" value="Peptidase_aspartic_dom_sf"/>
</dbReference>
<sequence length="224" mass="24966">MADDPFAPEPLTTPCILFNNSKRNAIKALVNTGATGYAFINKTTAHIICKNLGISPIPLSRPKPVKGFDGHLAKLPITHAIYPGLTVQDHSELTAPMLITPLGQHPINLRKPWLNRHGVVLDMKSDNLTFVPGRCSHFGAPKAPKLQKPKSLEEPYVINPSIKNVPITKVMKILKRPTNLVTLNQTKEPRLKESTKQTEKLSLREPPKLVEPREFSMLFRTLLI</sequence>
<evidence type="ECO:0000313" key="3">
    <source>
        <dbReference type="Proteomes" id="UP000192927"/>
    </source>
</evidence>
<evidence type="ECO:0008006" key="4">
    <source>
        <dbReference type="Google" id="ProtNLM"/>
    </source>
</evidence>
<dbReference type="Proteomes" id="UP000192927">
    <property type="component" value="Unassembled WGS sequence"/>
</dbReference>
<evidence type="ECO:0000256" key="1">
    <source>
        <dbReference type="SAM" id="MobiDB-lite"/>
    </source>
</evidence>
<keyword evidence="3" id="KW-1185">Reference proteome</keyword>
<name>A0A1W5D7I8_9LECA</name>
<feature type="region of interest" description="Disordered" evidence="1">
    <location>
        <begin position="184"/>
        <end position="204"/>
    </location>
</feature>
<dbReference type="AlphaFoldDB" id="A0A1W5D7I8"/>
<reference evidence="3" key="1">
    <citation type="submission" date="2017-03" db="EMBL/GenBank/DDBJ databases">
        <authorList>
            <person name="Sharma R."/>
            <person name="Thines M."/>
        </authorList>
    </citation>
    <scope>NUCLEOTIDE SEQUENCE [LARGE SCALE GENOMIC DNA]</scope>
</reference>